<name>A0A0E2BES4_9LEPT</name>
<sequence>MFLLFLFCKGENGEEKKSSTFLQLMNLFTQNDQSSNRAGSVGGVTNLQSSALESKFQINPEILENVGFLYTRNLNFPELRRIQDFSIVHFNDAIRDSSLAQNDVNLFILDGPKGNIIYSSPSQTIKYFHDNRLENYKQIYVMPNGKIILISSDFFLDLCYSYSNTGVITFSAGCTKTNIGAYAL</sequence>
<gene>
    <name evidence="1" type="ORF">LEP1GSC179_2461</name>
</gene>
<dbReference type="EMBL" id="AHON02000044">
    <property type="protein sequence ID" value="EKO33724.1"/>
    <property type="molecule type" value="Genomic_DNA"/>
</dbReference>
<dbReference type="Proteomes" id="UP000006329">
    <property type="component" value="Unassembled WGS sequence"/>
</dbReference>
<reference evidence="1" key="1">
    <citation type="submission" date="2012-10" db="EMBL/GenBank/DDBJ databases">
        <authorList>
            <person name="Harkins D.M."/>
            <person name="Durkin A.S."/>
            <person name="Brinkac L.M."/>
            <person name="Haft D.H."/>
            <person name="Selengut J.D."/>
            <person name="Sanka R."/>
            <person name="DePew J."/>
            <person name="Purushe J."/>
            <person name="Matthias M.A."/>
            <person name="Vinetz J.M."/>
            <person name="Sutton G.G."/>
            <person name="Nierman W.C."/>
            <person name="Fouts D.E."/>
        </authorList>
    </citation>
    <scope>NUCLEOTIDE SEQUENCE [LARGE SCALE GENOMIC DNA]</scope>
    <source>
        <strain evidence="1">MOR084</strain>
    </source>
</reference>
<evidence type="ECO:0000313" key="1">
    <source>
        <dbReference type="EMBL" id="EKO33724.1"/>
    </source>
</evidence>
<comment type="caution">
    <text evidence="1">The sequence shown here is derived from an EMBL/GenBank/DDBJ whole genome shotgun (WGS) entry which is preliminary data.</text>
</comment>
<protein>
    <submittedName>
        <fullName evidence="1">Uncharacterized protein</fullName>
    </submittedName>
</protein>
<dbReference type="AlphaFoldDB" id="A0A0E2BES4"/>
<keyword evidence="2" id="KW-1185">Reference proteome</keyword>
<proteinExistence type="predicted"/>
<organism evidence="1 2">
    <name type="scientific">Leptospira santarosai str. MOR084</name>
    <dbReference type="NCBI Taxonomy" id="1049984"/>
    <lineage>
        <taxon>Bacteria</taxon>
        <taxon>Pseudomonadati</taxon>
        <taxon>Spirochaetota</taxon>
        <taxon>Spirochaetia</taxon>
        <taxon>Leptospirales</taxon>
        <taxon>Leptospiraceae</taxon>
        <taxon>Leptospira</taxon>
    </lineage>
</organism>
<evidence type="ECO:0000313" key="2">
    <source>
        <dbReference type="Proteomes" id="UP000006329"/>
    </source>
</evidence>
<accession>A0A0E2BES4</accession>